<comment type="similarity">
    <text evidence="1">Belongs to the bacterial ribosomal protein bS18 family.</text>
</comment>
<dbReference type="PANTHER" id="PTHR13479:SF40">
    <property type="entry name" value="SMALL RIBOSOMAL SUBUNIT PROTEIN BS18M"/>
    <property type="match status" value="1"/>
</dbReference>
<dbReference type="Proteomes" id="UP001498771">
    <property type="component" value="Unassembled WGS sequence"/>
</dbReference>
<comment type="caution">
    <text evidence="6">The sequence shown here is derived from an EMBL/GenBank/DDBJ whole genome shotgun (WGS) entry which is preliminary data.</text>
</comment>
<dbReference type="PRINTS" id="PR00974">
    <property type="entry name" value="RIBOSOMALS18"/>
</dbReference>
<dbReference type="Pfam" id="PF01084">
    <property type="entry name" value="Ribosomal_S18"/>
    <property type="match status" value="1"/>
</dbReference>
<evidence type="ECO:0000256" key="4">
    <source>
        <dbReference type="ARBA" id="ARBA00035264"/>
    </source>
</evidence>
<protein>
    <recommendedName>
        <fullName evidence="4">Small ribosomal subunit protein bS18m</fullName>
    </recommendedName>
</protein>
<organism evidence="6 7">
    <name type="scientific">Myxozyma melibiosi</name>
    <dbReference type="NCBI Taxonomy" id="54550"/>
    <lineage>
        <taxon>Eukaryota</taxon>
        <taxon>Fungi</taxon>
        <taxon>Dikarya</taxon>
        <taxon>Ascomycota</taxon>
        <taxon>Saccharomycotina</taxon>
        <taxon>Lipomycetes</taxon>
        <taxon>Lipomycetales</taxon>
        <taxon>Lipomycetaceae</taxon>
        <taxon>Myxozyma</taxon>
    </lineage>
</organism>
<feature type="compositionally biased region" description="Low complexity" evidence="5">
    <location>
        <begin position="40"/>
        <end position="54"/>
    </location>
</feature>
<proteinExistence type="inferred from homology"/>
<keyword evidence="7" id="KW-1185">Reference proteome</keyword>
<feature type="region of interest" description="Disordered" evidence="5">
    <location>
        <begin position="40"/>
        <end position="90"/>
    </location>
</feature>
<sequence length="271" mass="29797">MASSLRSLGFSNARLLSQMSYHSRHSLSLSPAIASAALRSQSSRPFSQSRAAAAADDDSNATRGGFGNNSAPQRRYSPGQNAGPKGYTQRYTQDYQDGASSASSGSARPAIDNALNKLIDRYQNRSQNTTERHREEYKEAPGTVRPTIVGTIRRMDPELDERIFNEASRRNVAAPKLEFGDIVNPYDLANFVRPKSRNALEGDKFKIAGLNPLDAWTDAILLSDYVSETGHILPSKETGNSFKTHRRLSRAIKRARAASLIGAHHRAIPRL</sequence>
<keyword evidence="3" id="KW-0687">Ribonucleoprotein</keyword>
<accession>A0ABR1FDQ3</accession>
<evidence type="ECO:0000256" key="1">
    <source>
        <dbReference type="ARBA" id="ARBA00005589"/>
    </source>
</evidence>
<name>A0ABR1FDQ3_9ASCO</name>
<evidence type="ECO:0000256" key="5">
    <source>
        <dbReference type="SAM" id="MobiDB-lite"/>
    </source>
</evidence>
<gene>
    <name evidence="6" type="ORF">BZA70DRAFT_272647</name>
</gene>
<dbReference type="GeneID" id="90037211"/>
<dbReference type="RefSeq" id="XP_064771015.1">
    <property type="nucleotide sequence ID" value="XM_064911699.1"/>
</dbReference>
<keyword evidence="2" id="KW-0689">Ribosomal protein</keyword>
<dbReference type="InterPro" id="IPR001648">
    <property type="entry name" value="Ribosomal_bS18"/>
</dbReference>
<evidence type="ECO:0000256" key="3">
    <source>
        <dbReference type="ARBA" id="ARBA00023274"/>
    </source>
</evidence>
<evidence type="ECO:0000256" key="2">
    <source>
        <dbReference type="ARBA" id="ARBA00022980"/>
    </source>
</evidence>
<dbReference type="PANTHER" id="PTHR13479">
    <property type="entry name" value="30S RIBOSOMAL PROTEIN S18"/>
    <property type="match status" value="1"/>
</dbReference>
<dbReference type="InterPro" id="IPR036870">
    <property type="entry name" value="Ribosomal_bS18_sf"/>
</dbReference>
<dbReference type="SUPFAM" id="SSF46911">
    <property type="entry name" value="Ribosomal protein S18"/>
    <property type="match status" value="1"/>
</dbReference>
<dbReference type="Gene3D" id="4.10.640.10">
    <property type="entry name" value="Ribosomal protein S18"/>
    <property type="match status" value="1"/>
</dbReference>
<evidence type="ECO:0000313" key="7">
    <source>
        <dbReference type="Proteomes" id="UP001498771"/>
    </source>
</evidence>
<evidence type="ECO:0000313" key="6">
    <source>
        <dbReference type="EMBL" id="KAK7207982.1"/>
    </source>
</evidence>
<reference evidence="6 7" key="1">
    <citation type="submission" date="2024-03" db="EMBL/GenBank/DDBJ databases">
        <title>Genome-scale model development and genomic sequencing of the oleaginous clade Lipomyces.</title>
        <authorList>
            <consortium name="Lawrence Berkeley National Laboratory"/>
            <person name="Czajka J.J."/>
            <person name="Han Y."/>
            <person name="Kim J."/>
            <person name="Mondo S.J."/>
            <person name="Hofstad B.A."/>
            <person name="Robles A."/>
            <person name="Haridas S."/>
            <person name="Riley R."/>
            <person name="LaButti K."/>
            <person name="Pangilinan J."/>
            <person name="Andreopoulos W."/>
            <person name="Lipzen A."/>
            <person name="Yan J."/>
            <person name="Wang M."/>
            <person name="Ng V."/>
            <person name="Grigoriev I.V."/>
            <person name="Spatafora J.W."/>
            <person name="Magnuson J.K."/>
            <person name="Baker S.E."/>
            <person name="Pomraning K.R."/>
        </authorList>
    </citation>
    <scope>NUCLEOTIDE SEQUENCE [LARGE SCALE GENOMIC DNA]</scope>
    <source>
        <strain evidence="6 7">Phaff 52-87</strain>
    </source>
</reference>
<dbReference type="EMBL" id="JBBJBU010000001">
    <property type="protein sequence ID" value="KAK7207982.1"/>
    <property type="molecule type" value="Genomic_DNA"/>
</dbReference>